<dbReference type="RefSeq" id="WP_322466907.1">
    <property type="nucleotide sequence ID" value="NZ_JAXOJX010000038.1"/>
</dbReference>
<feature type="domain" description="Haem-binding uptake Tiki superfamily ChaN" evidence="3">
    <location>
        <begin position="30"/>
        <end position="215"/>
    </location>
</feature>
<accession>A0ABU5IJH4</accession>
<keyword evidence="4" id="KW-0449">Lipoprotein</keyword>
<organism evidence="4 5">
    <name type="scientific">Azohydromonas lata</name>
    <dbReference type="NCBI Taxonomy" id="45677"/>
    <lineage>
        <taxon>Bacteria</taxon>
        <taxon>Pseudomonadati</taxon>
        <taxon>Pseudomonadota</taxon>
        <taxon>Betaproteobacteria</taxon>
        <taxon>Burkholderiales</taxon>
        <taxon>Sphaerotilaceae</taxon>
        <taxon>Azohydromonas</taxon>
    </lineage>
</organism>
<feature type="region of interest" description="Disordered" evidence="1">
    <location>
        <begin position="241"/>
        <end position="263"/>
    </location>
</feature>
<gene>
    <name evidence="4" type="ORF">SM757_20885</name>
</gene>
<evidence type="ECO:0000256" key="1">
    <source>
        <dbReference type="SAM" id="MobiDB-lite"/>
    </source>
</evidence>
<proteinExistence type="predicted"/>
<evidence type="ECO:0000313" key="4">
    <source>
        <dbReference type="EMBL" id="MDZ5459037.1"/>
    </source>
</evidence>
<evidence type="ECO:0000256" key="2">
    <source>
        <dbReference type="SAM" id="SignalP"/>
    </source>
</evidence>
<feature type="signal peptide" evidence="2">
    <location>
        <begin position="1"/>
        <end position="23"/>
    </location>
</feature>
<dbReference type="CDD" id="cd14727">
    <property type="entry name" value="ChanN-like"/>
    <property type="match status" value="1"/>
</dbReference>
<dbReference type="Gene3D" id="3.40.50.11550">
    <property type="match status" value="1"/>
</dbReference>
<dbReference type="EMBL" id="JAXOJX010000038">
    <property type="protein sequence ID" value="MDZ5459037.1"/>
    <property type="molecule type" value="Genomic_DNA"/>
</dbReference>
<protein>
    <submittedName>
        <fullName evidence="4">ChaN family lipoprotein</fullName>
    </submittedName>
</protein>
<keyword evidence="5" id="KW-1185">Reference proteome</keyword>
<dbReference type="InterPro" id="IPR007314">
    <property type="entry name" value="Cofac_haem-bd_dom"/>
</dbReference>
<dbReference type="SUPFAM" id="SSF159501">
    <property type="entry name" value="EreA/ChaN-like"/>
    <property type="match status" value="1"/>
</dbReference>
<keyword evidence="2" id="KW-0732">Signal</keyword>
<name>A0ABU5IJH4_9BURK</name>
<sequence>MKPLPRLFPLLLSLGLLLPCARAAVPPAAPRVLLYGEQHDQADQQRQVAQAVRELAQQRRLAAVVLEMAESGASTARLPAAADEAAVKDALRWSAAAWPWDTYKDVVMSAVRAEVPVLGGNLPRRDMREAMQNESLDRLLPPAINDELKTAIREGHCGLLPAEHEGGMLRIQLARDQSMARTVAQAVESAGPGRQVLLLSGAQHAARDRGVPLHLQQLGFKADDLFVTMFGQFPGDTLPSDRTLPALHSTGGTDPCEQLKGRK</sequence>
<dbReference type="Pfam" id="PF04187">
    <property type="entry name" value="Cofac_haem_bdg"/>
    <property type="match status" value="1"/>
</dbReference>
<feature type="chain" id="PRO_5045332807" evidence="2">
    <location>
        <begin position="24"/>
        <end position="263"/>
    </location>
</feature>
<comment type="caution">
    <text evidence="4">The sequence shown here is derived from an EMBL/GenBank/DDBJ whole genome shotgun (WGS) entry which is preliminary data.</text>
</comment>
<reference evidence="4 5" key="1">
    <citation type="submission" date="2023-11" db="EMBL/GenBank/DDBJ databases">
        <title>Draft genome of Azohydromonas lata strain H1 (DSM1123), a polyhydroxyalkanoate producer.</title>
        <authorList>
            <person name="Traversa D."/>
            <person name="D'Addabbo P."/>
            <person name="Pazzani C."/>
            <person name="Manzari C."/>
            <person name="Chiara M."/>
            <person name="Scrascia M."/>
        </authorList>
    </citation>
    <scope>NUCLEOTIDE SEQUENCE [LARGE SCALE GENOMIC DNA]</scope>
    <source>
        <strain evidence="4 5">H1</strain>
    </source>
</reference>
<evidence type="ECO:0000313" key="5">
    <source>
        <dbReference type="Proteomes" id="UP001293718"/>
    </source>
</evidence>
<dbReference type="Proteomes" id="UP001293718">
    <property type="component" value="Unassembled WGS sequence"/>
</dbReference>
<evidence type="ECO:0000259" key="3">
    <source>
        <dbReference type="Pfam" id="PF04187"/>
    </source>
</evidence>
<dbReference type="Gene3D" id="1.10.8.760">
    <property type="entry name" value="Haem-binding uptake, Tiki superfamily, ChaN, domain 2"/>
    <property type="match status" value="1"/>
</dbReference>